<proteinExistence type="predicted"/>
<evidence type="ECO:0000313" key="2">
    <source>
        <dbReference type="EnsemblPlants" id="OPUNC12G07300.1"/>
    </source>
</evidence>
<feature type="region of interest" description="Disordered" evidence="1">
    <location>
        <begin position="1"/>
        <end position="53"/>
    </location>
</feature>
<evidence type="ECO:0000313" key="3">
    <source>
        <dbReference type="Proteomes" id="UP000026962"/>
    </source>
</evidence>
<dbReference type="Gramene" id="OPUNC12G07300.1">
    <property type="protein sequence ID" value="OPUNC12G07300.1"/>
    <property type="gene ID" value="OPUNC12G07300"/>
</dbReference>
<evidence type="ECO:0000256" key="1">
    <source>
        <dbReference type="SAM" id="MobiDB-lite"/>
    </source>
</evidence>
<name>A0A0E0ML65_ORYPU</name>
<dbReference type="AlphaFoldDB" id="A0A0E0ML65"/>
<keyword evidence="3" id="KW-1185">Reference proteome</keyword>
<accession>A0A0E0ML65</accession>
<organism evidence="2">
    <name type="scientific">Oryza punctata</name>
    <name type="common">Red rice</name>
    <dbReference type="NCBI Taxonomy" id="4537"/>
    <lineage>
        <taxon>Eukaryota</taxon>
        <taxon>Viridiplantae</taxon>
        <taxon>Streptophyta</taxon>
        <taxon>Embryophyta</taxon>
        <taxon>Tracheophyta</taxon>
        <taxon>Spermatophyta</taxon>
        <taxon>Magnoliopsida</taxon>
        <taxon>Liliopsida</taxon>
        <taxon>Poales</taxon>
        <taxon>Poaceae</taxon>
        <taxon>BOP clade</taxon>
        <taxon>Oryzoideae</taxon>
        <taxon>Oryzeae</taxon>
        <taxon>Oryzinae</taxon>
        <taxon>Oryza</taxon>
    </lineage>
</organism>
<reference evidence="2" key="1">
    <citation type="submission" date="2015-04" db="UniProtKB">
        <authorList>
            <consortium name="EnsemblPlants"/>
        </authorList>
    </citation>
    <scope>IDENTIFICATION</scope>
</reference>
<dbReference type="EnsemblPlants" id="OPUNC12G07300.1">
    <property type="protein sequence ID" value="OPUNC12G07300.1"/>
    <property type="gene ID" value="OPUNC12G07300"/>
</dbReference>
<dbReference type="HOGENOM" id="CLU_1126036_0_0_1"/>
<dbReference type="OMA" id="KINEQWC"/>
<reference evidence="2" key="2">
    <citation type="submission" date="2018-05" db="EMBL/GenBank/DDBJ databases">
        <title>OpunRS2 (Oryza punctata Reference Sequence Version 2).</title>
        <authorList>
            <person name="Zhang J."/>
            <person name="Kudrna D."/>
            <person name="Lee S."/>
            <person name="Talag J."/>
            <person name="Welchert J."/>
            <person name="Wing R.A."/>
        </authorList>
    </citation>
    <scope>NUCLEOTIDE SEQUENCE [LARGE SCALE GENOMIC DNA]</scope>
</reference>
<sequence length="226" mass="24777">MEENPLSVTPPVPSEKRAPTTLAPWRTPKAAKPSTYVKGAAPTRKSPPNHNNWCSIHKKSRHSLVECKVIFHVKAELDPAKIELSRAHHHTKSGARYTNRKVNPLPAEMKKSLPYQLQGLLDPSSLLSDPPMPRSISGGSCGLGSQDFIIAYVDVDPREPSVLHSLDDQESSGSNFLRELNVIDGAVEDVREDGEVRSDDLADPHGLEHSTRTAAEHLNVIGSLPR</sequence>
<dbReference type="Proteomes" id="UP000026962">
    <property type="component" value="Chromosome 12"/>
</dbReference>
<protein>
    <submittedName>
        <fullName evidence="2">Uncharacterized protein</fullName>
    </submittedName>
</protein>